<accession>A0ACB7STZ8</accession>
<evidence type="ECO:0000313" key="1">
    <source>
        <dbReference type="EMBL" id="KAH6937293.1"/>
    </source>
</evidence>
<dbReference type="Proteomes" id="UP000821845">
    <property type="component" value="Chromosome 3"/>
</dbReference>
<proteinExistence type="predicted"/>
<gene>
    <name evidence="1" type="ORF">HPB50_026488</name>
</gene>
<comment type="caution">
    <text evidence="1">The sequence shown here is derived from an EMBL/GenBank/DDBJ whole genome shotgun (WGS) entry which is preliminary data.</text>
</comment>
<protein>
    <submittedName>
        <fullName evidence="1">Uncharacterized protein</fullName>
    </submittedName>
</protein>
<keyword evidence="2" id="KW-1185">Reference proteome</keyword>
<reference evidence="1" key="1">
    <citation type="submission" date="2020-05" db="EMBL/GenBank/DDBJ databases">
        <title>Large-scale comparative analyses of tick genomes elucidate their genetic diversity and vector capacities.</title>
        <authorList>
            <person name="Jia N."/>
            <person name="Wang J."/>
            <person name="Shi W."/>
            <person name="Du L."/>
            <person name="Sun Y."/>
            <person name="Zhan W."/>
            <person name="Jiang J."/>
            <person name="Wang Q."/>
            <person name="Zhang B."/>
            <person name="Ji P."/>
            <person name="Sakyi L.B."/>
            <person name="Cui X."/>
            <person name="Yuan T."/>
            <person name="Jiang B."/>
            <person name="Yang W."/>
            <person name="Lam T.T.-Y."/>
            <person name="Chang Q."/>
            <person name="Ding S."/>
            <person name="Wang X."/>
            <person name="Zhu J."/>
            <person name="Ruan X."/>
            <person name="Zhao L."/>
            <person name="Wei J."/>
            <person name="Que T."/>
            <person name="Du C."/>
            <person name="Cheng J."/>
            <person name="Dai P."/>
            <person name="Han X."/>
            <person name="Huang E."/>
            <person name="Gao Y."/>
            <person name="Liu J."/>
            <person name="Shao H."/>
            <person name="Ye R."/>
            <person name="Li L."/>
            <person name="Wei W."/>
            <person name="Wang X."/>
            <person name="Wang C."/>
            <person name="Yang T."/>
            <person name="Huo Q."/>
            <person name="Li W."/>
            <person name="Guo W."/>
            <person name="Chen H."/>
            <person name="Zhou L."/>
            <person name="Ni X."/>
            <person name="Tian J."/>
            <person name="Zhou Y."/>
            <person name="Sheng Y."/>
            <person name="Liu T."/>
            <person name="Pan Y."/>
            <person name="Xia L."/>
            <person name="Li J."/>
            <person name="Zhao F."/>
            <person name="Cao W."/>
        </authorList>
    </citation>
    <scope>NUCLEOTIDE SEQUENCE</scope>
    <source>
        <strain evidence="1">Hyas-2018</strain>
    </source>
</reference>
<name>A0ACB7STZ8_HYAAI</name>
<dbReference type="EMBL" id="CM023483">
    <property type="protein sequence ID" value="KAH6937293.1"/>
    <property type="molecule type" value="Genomic_DNA"/>
</dbReference>
<evidence type="ECO:0000313" key="2">
    <source>
        <dbReference type="Proteomes" id="UP000821845"/>
    </source>
</evidence>
<sequence length="176" mass="19257">MGAIVPEDDNMTEAHLFYRASGRKKRKSAREIGAPSLLSLSWRAANDGRTNVKIERSSLGRDKRFGMAKIARAAANADHAHAEPASGHKARAVDVNDIYDSRPRRRSTGGRYGAGAGASLRDGHTRRILATTAAWAREPLVCACRRPSPTSEDALHVWSCATNNCVITWRSKHARL</sequence>
<organism evidence="1 2">
    <name type="scientific">Hyalomma asiaticum</name>
    <name type="common">Tick</name>
    <dbReference type="NCBI Taxonomy" id="266040"/>
    <lineage>
        <taxon>Eukaryota</taxon>
        <taxon>Metazoa</taxon>
        <taxon>Ecdysozoa</taxon>
        <taxon>Arthropoda</taxon>
        <taxon>Chelicerata</taxon>
        <taxon>Arachnida</taxon>
        <taxon>Acari</taxon>
        <taxon>Parasitiformes</taxon>
        <taxon>Ixodida</taxon>
        <taxon>Ixodoidea</taxon>
        <taxon>Ixodidae</taxon>
        <taxon>Hyalomminae</taxon>
        <taxon>Hyalomma</taxon>
    </lineage>
</organism>